<proteinExistence type="predicted"/>
<organism evidence="1 2">
    <name type="scientific">Yoonia rosea</name>
    <dbReference type="NCBI Taxonomy" id="287098"/>
    <lineage>
        <taxon>Bacteria</taxon>
        <taxon>Pseudomonadati</taxon>
        <taxon>Pseudomonadota</taxon>
        <taxon>Alphaproteobacteria</taxon>
        <taxon>Rhodobacterales</taxon>
        <taxon>Paracoccaceae</taxon>
        <taxon>Yoonia</taxon>
    </lineage>
</organism>
<keyword evidence="2" id="KW-1185">Reference proteome</keyword>
<reference evidence="2" key="1">
    <citation type="submission" date="2017-01" db="EMBL/GenBank/DDBJ databases">
        <authorList>
            <person name="Varghese N."/>
            <person name="Submissions S."/>
        </authorList>
    </citation>
    <scope>NUCLEOTIDE SEQUENCE [LARGE SCALE GENOMIC DNA]</scope>
    <source>
        <strain evidence="2">DSM 29591</strain>
    </source>
</reference>
<evidence type="ECO:0000313" key="2">
    <source>
        <dbReference type="Proteomes" id="UP000186997"/>
    </source>
</evidence>
<evidence type="ECO:0008006" key="3">
    <source>
        <dbReference type="Google" id="ProtNLM"/>
    </source>
</evidence>
<accession>A0A1R3WQU5</accession>
<dbReference type="AlphaFoldDB" id="A0A1R3WQU5"/>
<dbReference type="Proteomes" id="UP000186997">
    <property type="component" value="Unassembled WGS sequence"/>
</dbReference>
<dbReference type="RefSeq" id="WP_131824997.1">
    <property type="nucleotide sequence ID" value="NZ_FTPR01000001.1"/>
</dbReference>
<dbReference type="EMBL" id="FTPR01000001">
    <property type="protein sequence ID" value="SIT80572.1"/>
    <property type="molecule type" value="Genomic_DNA"/>
</dbReference>
<dbReference type="STRING" id="287098.SAMN05421665_1130"/>
<gene>
    <name evidence="1" type="ORF">SAMN05421665_1130</name>
</gene>
<evidence type="ECO:0000313" key="1">
    <source>
        <dbReference type="EMBL" id="SIT80572.1"/>
    </source>
</evidence>
<protein>
    <recommendedName>
        <fullName evidence="3">Transferrin-binding protein B C-lobe/N-lobe beta barrel domain-containing protein</fullName>
    </recommendedName>
</protein>
<name>A0A1R3WQU5_9RHOB</name>
<sequence length="200" mass="20009">MKHYACAAGLLLCLMGCGGGGGGGGSGIDPRLARLDIYEGQKLRVLGDPAAGVVGMAMTAEESIPTTGTMSLAGFATMRVETGSQPIILFGDADLQIDFDTSAAQGAVTRVFGGSSDSDLADYAGTIDLQSNAVGQNMPLGYAGTLSGSGQTLGFAGEMTGVLLGNPTSAFAGGDLEAQVDHNGTAREGTIVIVLEENGL</sequence>
<dbReference type="OrthoDB" id="7651544at2"/>